<dbReference type="FunFam" id="3.60.70.12:FF:000001">
    <property type="entry name" value="Arginine biosynthesis bifunctional protein ArgJ, chloroplastic"/>
    <property type="match status" value="1"/>
</dbReference>
<dbReference type="GO" id="GO:0005737">
    <property type="term" value="C:cytoplasm"/>
    <property type="evidence" value="ECO:0007669"/>
    <property type="project" value="UniProtKB-SubCell"/>
</dbReference>
<dbReference type="InterPro" id="IPR002813">
    <property type="entry name" value="Arg_biosynth_ArgJ"/>
</dbReference>
<dbReference type="GO" id="GO:0006526">
    <property type="term" value="P:L-arginine biosynthetic process"/>
    <property type="evidence" value="ECO:0007669"/>
    <property type="project" value="UniProtKB-UniRule"/>
</dbReference>
<dbReference type="Proteomes" id="UP000002207">
    <property type="component" value="Chromosome"/>
</dbReference>
<dbReference type="RefSeq" id="WP_012680761.1">
    <property type="nucleotide sequence ID" value="NC_012483.1"/>
</dbReference>
<feature type="binding site" evidence="10">
    <location>
        <position position="157"/>
    </location>
    <ligand>
        <name>substrate</name>
    </ligand>
</feature>
<feature type="binding site" evidence="10">
    <location>
        <position position="402"/>
    </location>
    <ligand>
        <name>substrate</name>
    </ligand>
</feature>
<evidence type="ECO:0000256" key="3">
    <source>
        <dbReference type="ARBA" id="ARBA00011475"/>
    </source>
</evidence>
<comment type="subunit">
    <text evidence="3 10">Heterotetramer of two alpha and two beta chains.</text>
</comment>
<keyword evidence="9 10" id="KW-0012">Acyltransferase</keyword>
<comment type="similarity">
    <text evidence="2 10">Belongs to the ArgJ family.</text>
</comment>
<feature type="site" description="Involved in the stabilization of negative charge on the oxyanion by the formation of the oxyanion hole" evidence="10">
    <location>
        <position position="118"/>
    </location>
</feature>
<dbReference type="HAMAP" id="MF_01106">
    <property type="entry name" value="ArgJ"/>
    <property type="match status" value="1"/>
</dbReference>
<dbReference type="GO" id="GO:0006592">
    <property type="term" value="P:ornithine biosynthetic process"/>
    <property type="evidence" value="ECO:0007669"/>
    <property type="project" value="TreeGrafter"/>
</dbReference>
<dbReference type="FunFam" id="3.10.20.340:FF:000003">
    <property type="entry name" value="Arginine biosynthesis bifunctional protein ArgJ"/>
    <property type="match status" value="1"/>
</dbReference>
<keyword evidence="7 10" id="KW-0808">Transferase</keyword>
<dbReference type="STRING" id="240015.ACP_0361"/>
<dbReference type="OrthoDB" id="9804242at2"/>
<dbReference type="GO" id="GO:0004358">
    <property type="term" value="F:L-glutamate N-acetyltransferase activity, acting on acetyl-L-ornithine as donor"/>
    <property type="evidence" value="ECO:0007669"/>
    <property type="project" value="UniProtKB-UniRule"/>
</dbReference>
<reference evidence="11 12" key="1">
    <citation type="journal article" date="2009" name="Appl. Environ. Microbiol.">
        <title>Three genomes from the phylum Acidobacteria provide insight into the lifestyles of these microorganisms in soils.</title>
        <authorList>
            <person name="Ward N.L."/>
            <person name="Challacombe J.F."/>
            <person name="Janssen P.H."/>
            <person name="Henrissat B."/>
            <person name="Coutinho P.M."/>
            <person name="Wu M."/>
            <person name="Xie G."/>
            <person name="Haft D.H."/>
            <person name="Sait M."/>
            <person name="Badger J."/>
            <person name="Barabote R.D."/>
            <person name="Bradley B."/>
            <person name="Brettin T.S."/>
            <person name="Brinkac L.M."/>
            <person name="Bruce D."/>
            <person name="Creasy T."/>
            <person name="Daugherty S.C."/>
            <person name="Davidsen T.M."/>
            <person name="DeBoy R.T."/>
            <person name="Detter J.C."/>
            <person name="Dodson R.J."/>
            <person name="Durkin A.S."/>
            <person name="Ganapathy A."/>
            <person name="Gwinn-Giglio M."/>
            <person name="Han C.S."/>
            <person name="Khouri H."/>
            <person name="Kiss H."/>
            <person name="Kothari S.P."/>
            <person name="Madupu R."/>
            <person name="Nelson K.E."/>
            <person name="Nelson W.C."/>
            <person name="Paulsen I."/>
            <person name="Penn K."/>
            <person name="Ren Q."/>
            <person name="Rosovitz M.J."/>
            <person name="Selengut J.D."/>
            <person name="Shrivastava S."/>
            <person name="Sullivan S.A."/>
            <person name="Tapia R."/>
            <person name="Thompson L.S."/>
            <person name="Watkins K.L."/>
            <person name="Yang Q."/>
            <person name="Yu C."/>
            <person name="Zafar N."/>
            <person name="Zhou L."/>
            <person name="Kuske C.R."/>
        </authorList>
    </citation>
    <scope>NUCLEOTIDE SEQUENCE [LARGE SCALE GENOMIC DNA]</scope>
    <source>
        <strain evidence="12">ATCC 51196 / DSM 11244 / BCRC 80197 / JCM 7670 / NBRC 15755 / NCIMB 13165 / 161</strain>
    </source>
</reference>
<feature type="active site" description="Nucleophile" evidence="10">
    <location>
        <position position="197"/>
    </location>
</feature>
<comment type="catalytic activity">
    <reaction evidence="10">
        <text>N(2)-acetyl-L-ornithine + L-glutamate = N-acetyl-L-glutamate + L-ornithine</text>
        <dbReference type="Rhea" id="RHEA:15349"/>
        <dbReference type="ChEBI" id="CHEBI:29985"/>
        <dbReference type="ChEBI" id="CHEBI:44337"/>
        <dbReference type="ChEBI" id="CHEBI:46911"/>
        <dbReference type="ChEBI" id="CHEBI:57805"/>
        <dbReference type="EC" id="2.3.1.35"/>
    </reaction>
</comment>
<dbReference type="Gene3D" id="3.60.70.12">
    <property type="entry name" value="L-amino peptidase D-ALA esterase/amidase"/>
    <property type="match status" value="1"/>
</dbReference>
<dbReference type="PANTHER" id="PTHR23100">
    <property type="entry name" value="ARGININE BIOSYNTHESIS BIFUNCTIONAL PROTEIN ARGJ"/>
    <property type="match status" value="1"/>
</dbReference>
<dbReference type="InParanoid" id="C1F9Y5"/>
<dbReference type="GO" id="GO:0004042">
    <property type="term" value="F:L-glutamate N-acetyltransferase activity"/>
    <property type="evidence" value="ECO:0007669"/>
    <property type="project" value="UniProtKB-UniRule"/>
</dbReference>
<evidence type="ECO:0000256" key="7">
    <source>
        <dbReference type="ARBA" id="ARBA00022679"/>
    </source>
</evidence>
<dbReference type="NCBIfam" id="NF003802">
    <property type="entry name" value="PRK05388.1"/>
    <property type="match status" value="1"/>
</dbReference>
<evidence type="ECO:0000313" key="12">
    <source>
        <dbReference type="Proteomes" id="UP000002207"/>
    </source>
</evidence>
<keyword evidence="6 10" id="KW-0028">Amino-acid biosynthesis</keyword>
<comment type="subcellular location">
    <subcellularLocation>
        <location evidence="1 10">Cytoplasm</location>
    </subcellularLocation>
</comment>
<dbReference type="EC" id="2.3.1.35" evidence="10"/>
<feature type="chain" id="PRO_5023514969" description="Arginine biosynthesis bifunctional protein ArgJ beta chain" evidence="10">
    <location>
        <begin position="197"/>
        <end position="407"/>
    </location>
</feature>
<feature type="site" description="Involved in the stabilization of negative charge on the oxyanion by the formation of the oxyanion hole" evidence="10">
    <location>
        <position position="119"/>
    </location>
</feature>
<evidence type="ECO:0000256" key="8">
    <source>
        <dbReference type="ARBA" id="ARBA00022813"/>
    </source>
</evidence>
<protein>
    <recommendedName>
        <fullName evidence="10">Arginine biosynthesis bifunctional protein ArgJ</fullName>
    </recommendedName>
    <domain>
        <recommendedName>
            <fullName evidence="10">Glutamate N-acetyltransferase</fullName>
            <ecNumber evidence="10">2.3.1.35</ecNumber>
        </recommendedName>
        <alternativeName>
            <fullName evidence="10">Ornithine acetyltransferase</fullName>
            <shortName evidence="10">OATase</shortName>
        </alternativeName>
        <alternativeName>
            <fullName evidence="10">Ornithine transacetylase</fullName>
        </alternativeName>
    </domain>
    <domain>
        <recommendedName>
            <fullName evidence="10">Amino-acid acetyltransferase</fullName>
            <ecNumber evidence="10">2.3.1.1</ecNumber>
        </recommendedName>
        <alternativeName>
            <fullName evidence="10">N-acetylglutamate synthase</fullName>
            <shortName evidence="10">AGSase</shortName>
        </alternativeName>
    </domain>
    <component>
        <recommendedName>
            <fullName evidence="10">Arginine biosynthesis bifunctional protein ArgJ alpha chain</fullName>
        </recommendedName>
    </component>
    <component>
        <recommendedName>
            <fullName evidence="10">Arginine biosynthesis bifunctional protein ArgJ beta chain</fullName>
        </recommendedName>
    </component>
</protein>
<name>C1F9Y5_ACIC5</name>
<evidence type="ECO:0000256" key="5">
    <source>
        <dbReference type="ARBA" id="ARBA00022571"/>
    </source>
</evidence>
<dbReference type="InterPro" id="IPR016117">
    <property type="entry name" value="ArgJ-like_dom_sf"/>
</dbReference>
<proteinExistence type="inferred from homology"/>
<dbReference type="UniPathway" id="UPA00068">
    <property type="reaction ID" value="UER00106"/>
</dbReference>
<keyword evidence="10" id="KW-0511">Multifunctional enzyme</keyword>
<dbReference type="Gene3D" id="3.10.20.340">
    <property type="entry name" value="ArgJ beta chain, C-terminal domain"/>
    <property type="match status" value="1"/>
</dbReference>
<dbReference type="InterPro" id="IPR042195">
    <property type="entry name" value="ArgJ_beta_C"/>
</dbReference>
<dbReference type="Pfam" id="PF01960">
    <property type="entry name" value="ArgJ"/>
    <property type="match status" value="1"/>
</dbReference>
<comment type="catalytic activity">
    <reaction evidence="10">
        <text>L-glutamate + acetyl-CoA = N-acetyl-L-glutamate + CoA + H(+)</text>
        <dbReference type="Rhea" id="RHEA:24292"/>
        <dbReference type="ChEBI" id="CHEBI:15378"/>
        <dbReference type="ChEBI" id="CHEBI:29985"/>
        <dbReference type="ChEBI" id="CHEBI:44337"/>
        <dbReference type="ChEBI" id="CHEBI:57287"/>
        <dbReference type="ChEBI" id="CHEBI:57288"/>
        <dbReference type="EC" id="2.3.1.1"/>
    </reaction>
</comment>
<feature type="binding site" evidence="10">
    <location>
        <position position="407"/>
    </location>
    <ligand>
        <name>substrate</name>
    </ligand>
</feature>
<keyword evidence="4 10" id="KW-0963">Cytoplasm</keyword>
<dbReference type="HOGENOM" id="CLU_027172_1_0_0"/>
<dbReference type="CDD" id="cd02152">
    <property type="entry name" value="OAT"/>
    <property type="match status" value="1"/>
</dbReference>
<feature type="binding site" evidence="10">
    <location>
        <position position="197"/>
    </location>
    <ligand>
        <name>substrate</name>
    </ligand>
</feature>
<dbReference type="EMBL" id="CP001472">
    <property type="protein sequence ID" value="ACO32869.1"/>
    <property type="molecule type" value="Genomic_DNA"/>
</dbReference>
<feature type="binding site" evidence="10">
    <location>
        <position position="183"/>
    </location>
    <ligand>
        <name>substrate</name>
    </ligand>
</feature>
<dbReference type="eggNOG" id="COG1364">
    <property type="taxonomic scope" value="Bacteria"/>
</dbReference>
<evidence type="ECO:0000256" key="1">
    <source>
        <dbReference type="ARBA" id="ARBA00004496"/>
    </source>
</evidence>
<dbReference type="KEGG" id="aca:ACP_0361"/>
<accession>C1F9Y5</accession>
<evidence type="ECO:0000256" key="10">
    <source>
        <dbReference type="HAMAP-Rule" id="MF_01106"/>
    </source>
</evidence>
<evidence type="ECO:0000313" key="11">
    <source>
        <dbReference type="EMBL" id="ACO32869.1"/>
    </source>
</evidence>
<sequence>MTNDNLLLSADALPGGFQFAAVTAGIKASGKPDFALVIAEAPASAAALYTANRVQAAPLVVDREHMARSGGRVRVVAVNSGNANCATGEAGLRAAREVCSAAAATFGCEEHEVFPSSTGIIGVPLPAEILVRALPAAREQAQATAEQFSAFARAILTTDTKPKVATATCTIGGKTVRIAGACKGAGMIGPQLVPHATMLAYVFTDAVMEPAVLDGYLRGAVEQSFNSVSIDGDTSTNDTVLLLASSTADARVEAGVEAFGAALNAVCLSLAKQIVDDGEGVTHVVELQIEGAASDADARAIAKTIAHSPLVKTAWAGNDPNWGRLMAAIGYSGVAIVPEKVGIWFGEHEICRYGGRSPLYDEAAAHAYLKQREFSIRIVLGMGDGKCRFWTTDLTSEYVHINADYST</sequence>
<keyword evidence="8 10" id="KW-0068">Autocatalytic cleavage</keyword>
<comment type="pathway">
    <text evidence="10">Amino-acid biosynthesis; L-arginine biosynthesis; L-ornithine and N-acetyl-L-glutamate from L-glutamate and N(2)-acetyl-L-ornithine (cyclic): step 1/1.</text>
</comment>
<organism evidence="11 12">
    <name type="scientific">Acidobacterium capsulatum (strain ATCC 51196 / DSM 11244 / BCRC 80197 / JCM 7670 / NBRC 15755 / NCIMB 13165 / 161)</name>
    <dbReference type="NCBI Taxonomy" id="240015"/>
    <lineage>
        <taxon>Bacteria</taxon>
        <taxon>Pseudomonadati</taxon>
        <taxon>Acidobacteriota</taxon>
        <taxon>Terriglobia</taxon>
        <taxon>Terriglobales</taxon>
        <taxon>Acidobacteriaceae</taxon>
        <taxon>Acidobacterium</taxon>
    </lineage>
</organism>
<keyword evidence="12" id="KW-1185">Reference proteome</keyword>
<evidence type="ECO:0000256" key="9">
    <source>
        <dbReference type="ARBA" id="ARBA00023315"/>
    </source>
</evidence>
<dbReference type="NCBIfam" id="TIGR00120">
    <property type="entry name" value="ArgJ"/>
    <property type="match status" value="1"/>
</dbReference>
<feature type="site" description="Cleavage; by autolysis" evidence="10">
    <location>
        <begin position="196"/>
        <end position="197"/>
    </location>
</feature>
<dbReference type="EC" id="2.3.1.1" evidence="10"/>
<dbReference type="AlphaFoldDB" id="C1F9Y5"/>
<comment type="pathway">
    <text evidence="10">Amino-acid biosynthesis; L-arginine biosynthesis; N(2)-acetyl-L-ornithine from L-glutamate: step 1/4.</text>
</comment>
<keyword evidence="5 10" id="KW-0055">Arginine biosynthesis</keyword>
<feature type="chain" id="PRO_5023514970" description="Arginine biosynthesis bifunctional protein ArgJ alpha chain" evidence="10">
    <location>
        <begin position="1"/>
        <end position="196"/>
    </location>
</feature>
<evidence type="ECO:0000256" key="2">
    <source>
        <dbReference type="ARBA" id="ARBA00006774"/>
    </source>
</evidence>
<dbReference type="PANTHER" id="PTHR23100:SF0">
    <property type="entry name" value="ARGININE BIOSYNTHESIS BIFUNCTIONAL PROTEIN ARGJ, MITOCHONDRIAL"/>
    <property type="match status" value="1"/>
</dbReference>
<comment type="function">
    <text evidence="10">Catalyzes two activities which are involved in the cyclic version of arginine biosynthesis: the synthesis of N-acetylglutamate from glutamate and acetyl-CoA as the acetyl donor, and of ornithine by transacetylation between N(2)-acetylornithine and glutamate.</text>
</comment>
<gene>
    <name evidence="10 11" type="primary">argJ</name>
    <name evidence="11" type="ordered locus">ACP_0361</name>
</gene>
<dbReference type="SUPFAM" id="SSF56266">
    <property type="entry name" value="DmpA/ArgJ-like"/>
    <property type="match status" value="1"/>
</dbReference>
<feature type="binding site" evidence="10">
    <location>
        <position position="279"/>
    </location>
    <ligand>
        <name>substrate</name>
    </ligand>
</feature>
<evidence type="ECO:0000256" key="6">
    <source>
        <dbReference type="ARBA" id="ARBA00022605"/>
    </source>
</evidence>
<evidence type="ECO:0000256" key="4">
    <source>
        <dbReference type="ARBA" id="ARBA00022490"/>
    </source>
</evidence>